<dbReference type="SUPFAM" id="SSF88723">
    <property type="entry name" value="PIN domain-like"/>
    <property type="match status" value="1"/>
</dbReference>
<dbReference type="EMBL" id="MGHC01000002">
    <property type="protein sequence ID" value="OGM61002.1"/>
    <property type="molecule type" value="Genomic_DNA"/>
</dbReference>
<dbReference type="InterPro" id="IPR039018">
    <property type="entry name" value="VapC20-like"/>
</dbReference>
<dbReference type="AlphaFoldDB" id="A0A1F8BAC5"/>
<evidence type="ECO:0000313" key="2">
    <source>
        <dbReference type="EMBL" id="OGM61002.1"/>
    </source>
</evidence>
<evidence type="ECO:0000259" key="1">
    <source>
        <dbReference type="Pfam" id="PF01850"/>
    </source>
</evidence>
<gene>
    <name evidence="2" type="ORF">A3A75_01965</name>
</gene>
<evidence type="ECO:0000313" key="3">
    <source>
        <dbReference type="Proteomes" id="UP000179018"/>
    </source>
</evidence>
<dbReference type="InterPro" id="IPR002716">
    <property type="entry name" value="PIN_dom"/>
</dbReference>
<sequence>MYSPDILIERVGRADEVKSWKLFQKLDGRGVSMIDCTSFAVMRRLKIKEAFAFDEDFKNLGFKVYP</sequence>
<dbReference type="PANTHER" id="PTHR42188:SF1">
    <property type="entry name" value="23S RRNA-SPECIFIC ENDONUCLEASE VAPC20"/>
    <property type="match status" value="1"/>
</dbReference>
<feature type="domain" description="PIN" evidence="1">
    <location>
        <begin position="6"/>
        <end position="62"/>
    </location>
</feature>
<dbReference type="InterPro" id="IPR029060">
    <property type="entry name" value="PIN-like_dom_sf"/>
</dbReference>
<dbReference type="GO" id="GO:0004521">
    <property type="term" value="F:RNA endonuclease activity"/>
    <property type="evidence" value="ECO:0007669"/>
    <property type="project" value="InterPro"/>
</dbReference>
<dbReference type="Pfam" id="PF01850">
    <property type="entry name" value="PIN"/>
    <property type="match status" value="1"/>
</dbReference>
<organism evidence="2 3">
    <name type="scientific">Candidatus Woesebacteria bacterium RIFCSPLOWO2_01_FULL_39_10</name>
    <dbReference type="NCBI Taxonomy" id="1802516"/>
    <lineage>
        <taxon>Bacteria</taxon>
        <taxon>Candidatus Woeseibacteriota</taxon>
    </lineage>
</organism>
<dbReference type="Proteomes" id="UP000179018">
    <property type="component" value="Unassembled WGS sequence"/>
</dbReference>
<accession>A0A1F8BAC5</accession>
<protein>
    <recommendedName>
        <fullName evidence="1">PIN domain-containing protein</fullName>
    </recommendedName>
</protein>
<dbReference type="Gene3D" id="3.40.50.1010">
    <property type="entry name" value="5'-nuclease"/>
    <property type="match status" value="1"/>
</dbReference>
<reference evidence="2 3" key="1">
    <citation type="journal article" date="2016" name="Nat. Commun.">
        <title>Thousands of microbial genomes shed light on interconnected biogeochemical processes in an aquifer system.</title>
        <authorList>
            <person name="Anantharaman K."/>
            <person name="Brown C.T."/>
            <person name="Hug L.A."/>
            <person name="Sharon I."/>
            <person name="Castelle C.J."/>
            <person name="Probst A.J."/>
            <person name="Thomas B.C."/>
            <person name="Singh A."/>
            <person name="Wilkins M.J."/>
            <person name="Karaoz U."/>
            <person name="Brodie E.L."/>
            <person name="Williams K.H."/>
            <person name="Hubbard S.S."/>
            <person name="Banfield J.F."/>
        </authorList>
    </citation>
    <scope>NUCLEOTIDE SEQUENCE [LARGE SCALE GENOMIC DNA]</scope>
</reference>
<proteinExistence type="predicted"/>
<name>A0A1F8BAC5_9BACT</name>
<dbReference type="PANTHER" id="PTHR42188">
    <property type="entry name" value="23S RRNA-SPECIFIC ENDONUCLEASE VAPC20"/>
    <property type="match status" value="1"/>
</dbReference>
<dbReference type="GO" id="GO:0016075">
    <property type="term" value="P:rRNA catabolic process"/>
    <property type="evidence" value="ECO:0007669"/>
    <property type="project" value="TreeGrafter"/>
</dbReference>
<comment type="caution">
    <text evidence="2">The sequence shown here is derived from an EMBL/GenBank/DDBJ whole genome shotgun (WGS) entry which is preliminary data.</text>
</comment>